<dbReference type="EMBL" id="JAUEOZ010000001">
    <property type="protein sequence ID" value="MDN2481557.1"/>
    <property type="molecule type" value="Genomic_DNA"/>
</dbReference>
<evidence type="ECO:0000313" key="2">
    <source>
        <dbReference type="Proteomes" id="UP001169719"/>
    </source>
</evidence>
<sequence length="81" mass="9706">MKFMRIENGLVKDHTGRRWMSIWFYRKSNNLQTQTKQLTEAQGIALQREGHPMHWGDNEIMKCKVRMFPEVVLNNHYSTVI</sequence>
<reference evidence="1" key="1">
    <citation type="submission" date="2024-05" db="EMBL/GenBank/DDBJ databases">
        <title>Genome Sequences of Four Agar- Degrading Marine Bacteria.</title>
        <authorList>
            <person name="Phillips E.K."/>
            <person name="Shaffer J.C."/>
            <person name="Henson M.W."/>
            <person name="Temperton B."/>
            <person name="Thrash C.J."/>
            <person name="Martin M.O."/>
        </authorList>
    </citation>
    <scope>NUCLEOTIDE SEQUENCE</scope>
    <source>
        <strain evidence="1">EKP203</strain>
    </source>
</reference>
<dbReference type="Proteomes" id="UP001169719">
    <property type="component" value="Unassembled WGS sequence"/>
</dbReference>
<evidence type="ECO:0000313" key="1">
    <source>
        <dbReference type="EMBL" id="MDN2481557.1"/>
    </source>
</evidence>
<gene>
    <name evidence="1" type="ORF">QWJ08_09130</name>
</gene>
<organism evidence="1 2">
    <name type="scientific">Vibrio agarivorans</name>
    <dbReference type="NCBI Taxonomy" id="153622"/>
    <lineage>
        <taxon>Bacteria</taxon>
        <taxon>Pseudomonadati</taxon>
        <taxon>Pseudomonadota</taxon>
        <taxon>Gammaproteobacteria</taxon>
        <taxon>Vibrionales</taxon>
        <taxon>Vibrionaceae</taxon>
        <taxon>Vibrio</taxon>
    </lineage>
</organism>
<dbReference type="RefSeq" id="WP_289961655.1">
    <property type="nucleotide sequence ID" value="NZ_JAUEOZ010000001.1"/>
</dbReference>
<proteinExistence type="predicted"/>
<keyword evidence="2" id="KW-1185">Reference proteome</keyword>
<protein>
    <submittedName>
        <fullName evidence="1">Uncharacterized protein</fullName>
    </submittedName>
</protein>
<comment type="caution">
    <text evidence="1">The sequence shown here is derived from an EMBL/GenBank/DDBJ whole genome shotgun (WGS) entry which is preliminary data.</text>
</comment>
<accession>A0ABT7Y0J3</accession>
<name>A0ABT7Y0J3_9VIBR</name>